<keyword evidence="2" id="KW-1185">Reference proteome</keyword>
<gene>
    <name evidence="1" type="ORF">O6H91_04G129400</name>
</gene>
<evidence type="ECO:0000313" key="1">
    <source>
        <dbReference type="EMBL" id="KAJ7560427.1"/>
    </source>
</evidence>
<reference evidence="2" key="1">
    <citation type="journal article" date="2024" name="Proc. Natl. Acad. Sci. U.S.A.">
        <title>Extraordinary preservation of gene collinearity over three hundred million years revealed in homosporous lycophytes.</title>
        <authorList>
            <person name="Li C."/>
            <person name="Wickell D."/>
            <person name="Kuo L.Y."/>
            <person name="Chen X."/>
            <person name="Nie B."/>
            <person name="Liao X."/>
            <person name="Peng D."/>
            <person name="Ji J."/>
            <person name="Jenkins J."/>
            <person name="Williams M."/>
            <person name="Shu S."/>
            <person name="Plott C."/>
            <person name="Barry K."/>
            <person name="Rajasekar S."/>
            <person name="Grimwood J."/>
            <person name="Han X."/>
            <person name="Sun S."/>
            <person name="Hou Z."/>
            <person name="He W."/>
            <person name="Dai G."/>
            <person name="Sun C."/>
            <person name="Schmutz J."/>
            <person name="Leebens-Mack J.H."/>
            <person name="Li F.W."/>
            <person name="Wang L."/>
        </authorList>
    </citation>
    <scope>NUCLEOTIDE SEQUENCE [LARGE SCALE GENOMIC DNA]</scope>
    <source>
        <strain evidence="2">cv. PW_Plant_1</strain>
    </source>
</reference>
<dbReference type="Proteomes" id="UP001162992">
    <property type="component" value="Chromosome 4"/>
</dbReference>
<proteinExistence type="predicted"/>
<accession>A0ACC2E1U6</accession>
<name>A0ACC2E1U6_DIPCM</name>
<sequence>MEELTGDGIIHEQENSRLSHAVVSDGAQRRKKFTSDGIQLFECRYPVPMSYFQEEDSVTEAARGCNALLPQQLNMAAHLFITESQDLPFPYLHHPNFLGKTENGLELLARAQIFNKHRLALRHEHLQE</sequence>
<evidence type="ECO:0000313" key="2">
    <source>
        <dbReference type="Proteomes" id="UP001162992"/>
    </source>
</evidence>
<organism evidence="1 2">
    <name type="scientific">Diphasiastrum complanatum</name>
    <name type="common">Issler's clubmoss</name>
    <name type="synonym">Lycopodium complanatum</name>
    <dbReference type="NCBI Taxonomy" id="34168"/>
    <lineage>
        <taxon>Eukaryota</taxon>
        <taxon>Viridiplantae</taxon>
        <taxon>Streptophyta</taxon>
        <taxon>Embryophyta</taxon>
        <taxon>Tracheophyta</taxon>
        <taxon>Lycopodiopsida</taxon>
        <taxon>Lycopodiales</taxon>
        <taxon>Lycopodiaceae</taxon>
        <taxon>Lycopodioideae</taxon>
        <taxon>Diphasiastrum</taxon>
    </lineage>
</organism>
<comment type="caution">
    <text evidence="1">The sequence shown here is derived from an EMBL/GenBank/DDBJ whole genome shotgun (WGS) entry which is preliminary data.</text>
</comment>
<protein>
    <submittedName>
        <fullName evidence="1">Uncharacterized protein</fullName>
    </submittedName>
</protein>
<dbReference type="EMBL" id="CM055095">
    <property type="protein sequence ID" value="KAJ7560427.1"/>
    <property type="molecule type" value="Genomic_DNA"/>
</dbReference>